<dbReference type="Proteomes" id="UP000093205">
    <property type="component" value="Chromosome"/>
</dbReference>
<keyword evidence="1" id="KW-0436">Ligase</keyword>
<evidence type="ECO:0000259" key="6">
    <source>
        <dbReference type="PROSITE" id="PS50975"/>
    </source>
</evidence>
<dbReference type="NCBIfam" id="NF006287">
    <property type="entry name" value="PRK08463.1"/>
    <property type="match status" value="1"/>
</dbReference>
<gene>
    <name evidence="8" type="ORF">A2J15_001775</name>
    <name evidence="9" type="ORF">GC022_02325</name>
</gene>
<dbReference type="PROSITE" id="PS50975">
    <property type="entry name" value="ATP_GRASP"/>
    <property type="match status" value="1"/>
</dbReference>
<dbReference type="Pfam" id="PF00289">
    <property type="entry name" value="Biotin_carb_N"/>
    <property type="match status" value="1"/>
</dbReference>
<evidence type="ECO:0000256" key="3">
    <source>
        <dbReference type="ARBA" id="ARBA00022840"/>
    </source>
</evidence>
<evidence type="ECO:0000256" key="2">
    <source>
        <dbReference type="ARBA" id="ARBA00022741"/>
    </source>
</evidence>
<dbReference type="GeneID" id="44004234"/>
<dbReference type="FunFam" id="3.30.1490.20:FF:000003">
    <property type="entry name" value="acetyl-CoA carboxylase isoform X1"/>
    <property type="match status" value="1"/>
</dbReference>
<evidence type="ECO:0000256" key="1">
    <source>
        <dbReference type="ARBA" id="ARBA00022598"/>
    </source>
</evidence>
<dbReference type="InterPro" id="IPR011054">
    <property type="entry name" value="Rudment_hybrid_motif"/>
</dbReference>
<dbReference type="AlphaFoldDB" id="A0A6A7JRN2"/>
<reference evidence="9" key="2">
    <citation type="journal article" date="2019" name="Front. Microbiol.">
        <title>Campylobacter hepaticus, the cause of Spotty Liver Disease in chickens: Transmission and routes of infection.</title>
        <authorList>
            <person name="Van T.H."/>
            <person name="Moore R.J."/>
            <person name="Phung C."/>
        </authorList>
    </citation>
    <scope>NUCLEOTIDE SEQUENCE</scope>
    <source>
        <strain evidence="9">QLD_2/QLD</strain>
    </source>
</reference>
<dbReference type="InterPro" id="IPR016185">
    <property type="entry name" value="PreATP-grasp_dom_sf"/>
</dbReference>
<evidence type="ECO:0000256" key="4">
    <source>
        <dbReference type="ARBA" id="ARBA00023267"/>
    </source>
</evidence>
<dbReference type="GO" id="GO:0016874">
    <property type="term" value="F:ligase activity"/>
    <property type="evidence" value="ECO:0007669"/>
    <property type="project" value="UniProtKB-KW"/>
</dbReference>
<dbReference type="PROSITE" id="PS00867">
    <property type="entry name" value="CPSASE_2"/>
    <property type="match status" value="1"/>
</dbReference>
<dbReference type="SUPFAM" id="SSF56059">
    <property type="entry name" value="Glutathione synthetase ATP-binding domain-like"/>
    <property type="match status" value="1"/>
</dbReference>
<feature type="domain" description="Biotin carboxylation" evidence="7">
    <location>
        <begin position="3"/>
        <end position="448"/>
    </location>
</feature>
<sequence length="486" mass="55211">MNQIRKILIANRAEIAVRVIRACRDLHVKSVAVFTDPDRECLHVKIADEAYRIGTDAIRGYLDIKRIVEIAKACGADAIHPGYGFLSENYEFAKACEDAKIIFIGPKSEVIYKMGNKNIARKLMAKNGIPVVPGTEKLNSYTIEEIKAFAEKIGYPVILKASGGGGGRGIRVVYKEEELQNAFDSCKREALSYFNNDEVFMEKYILNPRHIEFQILGDNYGNIIHLCERDCSIQRRHQKMIEIAPCPGISDNLRKTMGVSAVAAAKAVAYTNAGTIEFLLDDYNRFYFMEMNTRIQVEHPITEEITGIDLIVRQIRIAAGEILDLEQSDIKPRGFAIEARITAENVWKNFIPNTGKIKEYYPALGPSVRVDSHIYKDYTIAPYYDSMLAKLIVKATSYDLAVNKLERALKEFVIADIRTTIPFLIAITKTREFRRGYLDTSFIETHMQELLEKTEDHHQENKEEVIAAIAATLKKYEKVENNGFFR</sequence>
<dbReference type="KEGG" id="chw:A2J15_001775"/>
<dbReference type="InterPro" id="IPR005481">
    <property type="entry name" value="BC-like_N"/>
</dbReference>
<dbReference type="GO" id="GO:0005524">
    <property type="term" value="F:ATP binding"/>
    <property type="evidence" value="ECO:0007669"/>
    <property type="project" value="UniProtKB-UniRule"/>
</dbReference>
<dbReference type="PANTHER" id="PTHR18866">
    <property type="entry name" value="CARBOXYLASE:PYRUVATE/ACETYL-COA/PROPIONYL-COA CARBOXYLASE"/>
    <property type="match status" value="1"/>
</dbReference>
<accession>A0A6A7JRN2</accession>
<dbReference type="InterPro" id="IPR005482">
    <property type="entry name" value="Biotin_COase_C"/>
</dbReference>
<dbReference type="Pfam" id="PF02785">
    <property type="entry name" value="Biotin_carb_C"/>
    <property type="match status" value="1"/>
</dbReference>
<dbReference type="EMBL" id="CP031611">
    <property type="protein sequence ID" value="AXP08467.1"/>
    <property type="molecule type" value="Genomic_DNA"/>
</dbReference>
<evidence type="ECO:0000259" key="7">
    <source>
        <dbReference type="PROSITE" id="PS50979"/>
    </source>
</evidence>
<dbReference type="InterPro" id="IPR050856">
    <property type="entry name" value="Biotin_carboxylase_complex"/>
</dbReference>
<dbReference type="PROSITE" id="PS50979">
    <property type="entry name" value="BC"/>
    <property type="match status" value="1"/>
</dbReference>
<evidence type="ECO:0000313" key="8">
    <source>
        <dbReference type="EMBL" id="AXP08467.1"/>
    </source>
</evidence>
<dbReference type="Pfam" id="PF02786">
    <property type="entry name" value="CPSase_L_D2"/>
    <property type="match status" value="1"/>
</dbReference>
<dbReference type="Gene3D" id="3.30.470.20">
    <property type="entry name" value="ATP-grasp fold, B domain"/>
    <property type="match status" value="1"/>
</dbReference>
<proteinExistence type="predicted"/>
<protein>
    <submittedName>
        <fullName evidence="9">Acetyl-CoA carboxylase subunit A</fullName>
    </submittedName>
</protein>
<keyword evidence="3 5" id="KW-0067">ATP-binding</keyword>
<dbReference type="NCBIfam" id="NF006367">
    <property type="entry name" value="PRK08591.1"/>
    <property type="match status" value="1"/>
</dbReference>
<feature type="domain" description="ATP-grasp" evidence="6">
    <location>
        <begin position="121"/>
        <end position="319"/>
    </location>
</feature>
<name>A0A6A7JRN2_9BACT</name>
<dbReference type="RefSeq" id="WP_066778835.1">
    <property type="nucleotide sequence ID" value="NZ_CBCSFE010000001.1"/>
</dbReference>
<evidence type="ECO:0000313" key="10">
    <source>
        <dbReference type="Proteomes" id="UP000093205"/>
    </source>
</evidence>
<dbReference type="InterPro" id="IPR011761">
    <property type="entry name" value="ATP-grasp"/>
</dbReference>
<dbReference type="SUPFAM" id="SSF51246">
    <property type="entry name" value="Rudiment single hybrid motif"/>
    <property type="match status" value="1"/>
</dbReference>
<dbReference type="PANTHER" id="PTHR18866:SF33">
    <property type="entry name" value="METHYLCROTONOYL-COA CARBOXYLASE SUBUNIT ALPHA, MITOCHONDRIAL-RELATED"/>
    <property type="match status" value="1"/>
</dbReference>
<dbReference type="InterPro" id="IPR005479">
    <property type="entry name" value="CPAse_ATP-bd"/>
</dbReference>
<dbReference type="PROSITE" id="PS00866">
    <property type="entry name" value="CPSASE_1"/>
    <property type="match status" value="1"/>
</dbReference>
<keyword evidence="2 5" id="KW-0547">Nucleotide-binding</keyword>
<dbReference type="OrthoDB" id="9763189at2"/>
<dbReference type="SMART" id="SM00878">
    <property type="entry name" value="Biotin_carb_C"/>
    <property type="match status" value="1"/>
</dbReference>
<evidence type="ECO:0000313" key="9">
    <source>
        <dbReference type="EMBL" id="MPV91032.1"/>
    </source>
</evidence>
<reference evidence="8 10" key="1">
    <citation type="submission" date="2018-08" db="EMBL/GenBank/DDBJ databases">
        <title>Survival mechanisms of Campylobacter hepaticus identified by genomic analysis and comparative transcriptomic analysis of in vivo and in vitro derived bacteria.</title>
        <authorList>
            <person name="Van T.T.H."/>
            <person name="Moore R.J."/>
        </authorList>
    </citation>
    <scope>NUCLEOTIDE SEQUENCE [LARGE SCALE GENOMIC DNA]</scope>
    <source>
        <strain evidence="8 10">HV10</strain>
    </source>
</reference>
<keyword evidence="4" id="KW-0092">Biotin</keyword>
<dbReference type="EMBL" id="WHMJ01000004">
    <property type="protein sequence ID" value="MPV91032.1"/>
    <property type="molecule type" value="Genomic_DNA"/>
</dbReference>
<keyword evidence="10" id="KW-1185">Reference proteome</keyword>
<organism evidence="9">
    <name type="scientific">Campylobacter hepaticus</name>
    <dbReference type="NCBI Taxonomy" id="1813019"/>
    <lineage>
        <taxon>Bacteria</taxon>
        <taxon>Pseudomonadati</taxon>
        <taxon>Campylobacterota</taxon>
        <taxon>Epsilonproteobacteria</taxon>
        <taxon>Campylobacterales</taxon>
        <taxon>Campylobacteraceae</taxon>
        <taxon>Campylobacter</taxon>
    </lineage>
</organism>
<dbReference type="SUPFAM" id="SSF52440">
    <property type="entry name" value="PreATP-grasp domain"/>
    <property type="match status" value="1"/>
</dbReference>
<evidence type="ECO:0000256" key="5">
    <source>
        <dbReference type="PROSITE-ProRule" id="PRU00409"/>
    </source>
</evidence>
<dbReference type="GO" id="GO:0046872">
    <property type="term" value="F:metal ion binding"/>
    <property type="evidence" value="ECO:0007669"/>
    <property type="project" value="InterPro"/>
</dbReference>
<dbReference type="FunFam" id="3.40.50.20:FF:000010">
    <property type="entry name" value="Propionyl-CoA carboxylase subunit alpha"/>
    <property type="match status" value="1"/>
</dbReference>
<dbReference type="InterPro" id="IPR011764">
    <property type="entry name" value="Biotin_carboxylation_dom"/>
</dbReference>